<gene>
    <name evidence="1" type="ORF">KPL71_007232</name>
</gene>
<organism evidence="1 2">
    <name type="scientific">Citrus sinensis</name>
    <name type="common">Sweet orange</name>
    <name type="synonym">Citrus aurantium var. sinensis</name>
    <dbReference type="NCBI Taxonomy" id="2711"/>
    <lineage>
        <taxon>Eukaryota</taxon>
        <taxon>Viridiplantae</taxon>
        <taxon>Streptophyta</taxon>
        <taxon>Embryophyta</taxon>
        <taxon>Tracheophyta</taxon>
        <taxon>Spermatophyta</taxon>
        <taxon>Magnoliopsida</taxon>
        <taxon>eudicotyledons</taxon>
        <taxon>Gunneridae</taxon>
        <taxon>Pentapetalae</taxon>
        <taxon>rosids</taxon>
        <taxon>malvids</taxon>
        <taxon>Sapindales</taxon>
        <taxon>Rutaceae</taxon>
        <taxon>Aurantioideae</taxon>
        <taxon>Citrus</taxon>
    </lineage>
</organism>
<name>A0ACB8LWZ5_CITSI</name>
<evidence type="ECO:0000313" key="1">
    <source>
        <dbReference type="EMBL" id="KAH9778068.1"/>
    </source>
</evidence>
<reference evidence="2" key="1">
    <citation type="journal article" date="2023" name="Hortic. Res.">
        <title>A chromosome-level phased genome enabling allele-level studies in sweet orange: a case study on citrus Huanglongbing tolerance.</title>
        <authorList>
            <person name="Wu B."/>
            <person name="Yu Q."/>
            <person name="Deng Z."/>
            <person name="Duan Y."/>
            <person name="Luo F."/>
            <person name="Gmitter F. Jr."/>
        </authorList>
    </citation>
    <scope>NUCLEOTIDE SEQUENCE [LARGE SCALE GENOMIC DNA]</scope>
    <source>
        <strain evidence="2">cv. Valencia</strain>
    </source>
</reference>
<dbReference type="Proteomes" id="UP000829398">
    <property type="component" value="Chromosome 3"/>
</dbReference>
<dbReference type="EMBL" id="CM039172">
    <property type="protein sequence ID" value="KAH9778068.1"/>
    <property type="molecule type" value="Genomic_DNA"/>
</dbReference>
<comment type="caution">
    <text evidence="1">The sequence shown here is derived from an EMBL/GenBank/DDBJ whole genome shotgun (WGS) entry which is preliminary data.</text>
</comment>
<keyword evidence="1" id="KW-0808">Transferase</keyword>
<proteinExistence type="predicted"/>
<accession>A0ACB8LWZ5</accession>
<evidence type="ECO:0000313" key="2">
    <source>
        <dbReference type="Proteomes" id="UP000829398"/>
    </source>
</evidence>
<sequence>MMVLKSSLEAEARSEKSNSLRRKYAPKTREMTLTPQTQNYHLSVHKEKFELISMDREPHVLVIPFPAQGHAGPLMKLSTKIAEHGIKVTFVSTEHMHAKITASMPQKAEQSSLITMVSIPDGLESHEADRRDLQKVRQSMLTVMPVCLRNLIEKVNKSNDCEQISCVIADLTVGWAFEVAEQMGIARAAVIPYAPASLALVLHAPNLVEAGLLDSNGNAMTDEPILLSEGTLPWKKKEYGWCFPSQPHMQKLFFGACSAVAQNLKISNWILCNSFYELDPPACDLIPNILTIGPLLGRDHLEHSAVNFWPEDSTCLGWLDKQAVGSVIYVAFGSVAVLSQEQLEELALGLESLQQPFLWVVRPDFMNKSHAKLPDGFVERVSDRGKLVEWAPQEKVLGHPSVACFLSHCGWNSTLEGLSMGVPFLCWPYFADQYQNRNYIFDAWKIGLRFFPDENGIITRQEIQRQVKALLNDGGIKANALKMKQMARKSLVEGGSSFRNFESFVSQLKAIGC</sequence>
<keyword evidence="2" id="KW-1185">Reference proteome</keyword>
<protein>
    <submittedName>
        <fullName evidence="1">Glucosyl transferase</fullName>
    </submittedName>
</protein>